<dbReference type="STRING" id="354355.SAMN05660816_05937"/>
<comment type="caution">
    <text evidence="1">The sequence shown here is derived from an EMBL/GenBank/DDBJ whole genome shotgun (WGS) entry which is preliminary data.</text>
</comment>
<organism evidence="1 2">
    <name type="scientific">Niastella yeongjuensis</name>
    <dbReference type="NCBI Taxonomy" id="354355"/>
    <lineage>
        <taxon>Bacteria</taxon>
        <taxon>Pseudomonadati</taxon>
        <taxon>Bacteroidota</taxon>
        <taxon>Chitinophagia</taxon>
        <taxon>Chitinophagales</taxon>
        <taxon>Chitinophagaceae</taxon>
        <taxon>Niastella</taxon>
    </lineage>
</organism>
<dbReference type="Pfam" id="PF19777">
    <property type="entry name" value="DUF6263"/>
    <property type="match status" value="1"/>
</dbReference>
<sequence>MSKTFIIPFLCISPFLFSCKSSSYHTDGKKYKFGLYLITGDKYYFNIITETSTKVSVMNKDMESNNHSEVGLIYEVVNSTSDSIQIKLTYDNLKFSLKNKDGEKEIDAANSGHTLNDQEKQLATVKGASMNITFNKKGDVLHITGGKENVDKLIATLNATSSTNQDQIREQFSKFIGDDFIRNYLGREFKLFPDTAVSVGDTWQMKSSLPAEINTDAVSKFTLDDFSDNLVLVESAAEINTDNKTSVMGNEVVMNMKGKQEGHFETDIVTGLLINGQSATSIEGNFQVMGKEVPVSIKVTKHISGKKM</sequence>
<dbReference type="EMBL" id="LVXG01000034">
    <property type="protein sequence ID" value="OQP44842.1"/>
    <property type="molecule type" value="Genomic_DNA"/>
</dbReference>
<dbReference type="Proteomes" id="UP000192610">
    <property type="component" value="Unassembled WGS sequence"/>
</dbReference>
<keyword evidence="2" id="KW-1185">Reference proteome</keyword>
<dbReference type="AlphaFoldDB" id="A0A1V9EFK1"/>
<evidence type="ECO:0000313" key="1">
    <source>
        <dbReference type="EMBL" id="OQP44842.1"/>
    </source>
</evidence>
<protein>
    <submittedName>
        <fullName evidence="1">Uncharacterized protein</fullName>
    </submittedName>
</protein>
<reference evidence="2" key="1">
    <citation type="submission" date="2016-04" db="EMBL/GenBank/DDBJ databases">
        <authorList>
            <person name="Chen L."/>
            <person name="Zhuang W."/>
            <person name="Wang G."/>
        </authorList>
    </citation>
    <scope>NUCLEOTIDE SEQUENCE [LARGE SCALE GENOMIC DNA]</scope>
    <source>
        <strain evidence="2">17621</strain>
    </source>
</reference>
<gene>
    <name evidence="1" type="ORF">A4H97_10810</name>
</gene>
<name>A0A1V9EFK1_9BACT</name>
<evidence type="ECO:0000313" key="2">
    <source>
        <dbReference type="Proteomes" id="UP000192610"/>
    </source>
</evidence>
<dbReference type="InterPro" id="IPR046230">
    <property type="entry name" value="DUF6263"/>
</dbReference>
<proteinExistence type="predicted"/>
<dbReference type="RefSeq" id="WP_081202895.1">
    <property type="nucleotide sequence ID" value="NZ_FOCZ01000016.1"/>
</dbReference>
<accession>A0A1V9EFK1</accession>
<dbReference type="PROSITE" id="PS51257">
    <property type="entry name" value="PROKAR_LIPOPROTEIN"/>
    <property type="match status" value="1"/>
</dbReference>